<proteinExistence type="predicted"/>
<reference evidence="2" key="1">
    <citation type="journal article" date="2019" name="Int. J. Syst. Evol. Microbiol.">
        <title>The Global Catalogue of Microorganisms (GCM) 10K type strain sequencing project: providing services to taxonomists for standard genome sequencing and annotation.</title>
        <authorList>
            <consortium name="The Broad Institute Genomics Platform"/>
            <consortium name="The Broad Institute Genome Sequencing Center for Infectious Disease"/>
            <person name="Wu L."/>
            <person name="Ma J."/>
        </authorList>
    </citation>
    <scope>NUCLEOTIDE SEQUENCE [LARGE SCALE GENOMIC DNA]</scope>
    <source>
        <strain evidence="2">JCM 17933</strain>
    </source>
</reference>
<gene>
    <name evidence="1" type="ORF">GCM10023191_074320</name>
</gene>
<dbReference type="Proteomes" id="UP001500503">
    <property type="component" value="Unassembled WGS sequence"/>
</dbReference>
<name>A0ABP8QV80_9ACTN</name>
<organism evidence="1 2">
    <name type="scientific">Actinoallomurus oryzae</name>
    <dbReference type="NCBI Taxonomy" id="502180"/>
    <lineage>
        <taxon>Bacteria</taxon>
        <taxon>Bacillati</taxon>
        <taxon>Actinomycetota</taxon>
        <taxon>Actinomycetes</taxon>
        <taxon>Streptosporangiales</taxon>
        <taxon>Thermomonosporaceae</taxon>
        <taxon>Actinoallomurus</taxon>
    </lineage>
</organism>
<evidence type="ECO:0000313" key="1">
    <source>
        <dbReference type="EMBL" id="GAA4510943.1"/>
    </source>
</evidence>
<accession>A0ABP8QV80</accession>
<dbReference type="EMBL" id="BAABHF010000046">
    <property type="protein sequence ID" value="GAA4510943.1"/>
    <property type="molecule type" value="Genomic_DNA"/>
</dbReference>
<dbReference type="Pfam" id="PF15566">
    <property type="entry name" value="Imm32"/>
    <property type="match status" value="1"/>
</dbReference>
<comment type="caution">
    <text evidence="1">The sequence shown here is derived from an EMBL/GenBank/DDBJ whole genome shotgun (WGS) entry which is preliminary data.</text>
</comment>
<sequence length="127" mass="12997">MEILSYPNSRELCLVATAAELTRLAAAVAAGEGSFACSPTSPEGRAVTAVRVVGTAGPGVRVDVSQSTLLIDGDAEARAVLADNLRDMAAMEDGGHLHVDHFPGHPYLAAGSVPLVVESPHGGMPRP</sequence>
<protein>
    <submittedName>
        <fullName evidence="1">Uncharacterized protein</fullName>
    </submittedName>
</protein>
<evidence type="ECO:0000313" key="2">
    <source>
        <dbReference type="Proteomes" id="UP001500503"/>
    </source>
</evidence>
<dbReference type="InterPro" id="IPR029083">
    <property type="entry name" value="Imm32"/>
</dbReference>
<keyword evidence="2" id="KW-1185">Reference proteome</keyword>
<dbReference type="RefSeq" id="WP_345471997.1">
    <property type="nucleotide sequence ID" value="NZ_BAABHF010000046.1"/>
</dbReference>